<keyword evidence="9" id="KW-0282">Flagellum</keyword>
<feature type="chain" id="PRO_5041752123" description="Flagellar P-ring protein" evidence="8">
    <location>
        <begin position="35"/>
        <end position="381"/>
    </location>
</feature>
<evidence type="ECO:0000256" key="2">
    <source>
        <dbReference type="ARBA" id="ARBA00004117"/>
    </source>
</evidence>
<dbReference type="RefSeq" id="WP_045580370.1">
    <property type="nucleotide sequence ID" value="NZ_CP012401.1"/>
</dbReference>
<dbReference type="PRINTS" id="PR01010">
    <property type="entry name" value="FLGPRINGFLGI"/>
</dbReference>
<dbReference type="Proteomes" id="UP000069935">
    <property type="component" value="Chromosome 1"/>
</dbReference>
<evidence type="ECO:0000256" key="8">
    <source>
        <dbReference type="HAMAP-Rule" id="MF_00416"/>
    </source>
</evidence>
<keyword evidence="5" id="KW-0574">Periplasm</keyword>
<comment type="subcellular location">
    <subcellularLocation>
        <location evidence="2 8">Bacterial flagellum basal body</location>
    </subcellularLocation>
</comment>
<keyword evidence="4 8" id="KW-0732">Signal</keyword>
<keyword evidence="9" id="KW-0969">Cilium</keyword>
<protein>
    <recommendedName>
        <fullName evidence="3 8">Flagellar P-ring protein</fullName>
    </recommendedName>
    <alternativeName>
        <fullName evidence="7 8">Basal body P-ring protein</fullName>
    </alternativeName>
</protein>
<proteinExistence type="inferred from homology"/>
<dbReference type="EMBL" id="CP012401">
    <property type="protein sequence ID" value="ALG71273.1"/>
    <property type="molecule type" value="Genomic_DNA"/>
</dbReference>
<reference evidence="10" key="1">
    <citation type="submission" date="2015-08" db="EMBL/GenBank/DDBJ databases">
        <title>Complete Genome Sequence of Azospirillum thiophilum BV-S.</title>
        <authorList>
            <person name="Fomenkov A."/>
            <person name="Vincze T."/>
            <person name="Grabovich M."/>
            <person name="Dubinina G."/>
            <person name="Orlova M."/>
            <person name="Belousova E."/>
            <person name="Roberts R.J."/>
        </authorList>
    </citation>
    <scope>NUCLEOTIDE SEQUENCE [LARGE SCALE GENOMIC DNA]</scope>
    <source>
        <strain evidence="10">BV-S</strain>
    </source>
</reference>
<evidence type="ECO:0000256" key="4">
    <source>
        <dbReference type="ARBA" id="ARBA00022729"/>
    </source>
</evidence>
<comment type="subunit">
    <text evidence="8">The basal body constitutes a major portion of the flagellar organelle and consists of four rings (L,P,S, and M) mounted on a central rod.</text>
</comment>
<dbReference type="GO" id="GO:0005198">
    <property type="term" value="F:structural molecule activity"/>
    <property type="evidence" value="ECO:0007669"/>
    <property type="project" value="InterPro"/>
</dbReference>
<sequence precursor="true">MTPTALRLAGRRVLVSLLSALLALSLAGAAPAEAASARIKDIVDVEGVRDNMLIGYGLVVGLNGTGDSLNNSPFTEQSLTGMLERMGVNTRGTNMRTKNVAAVMVTATLNAYAAQGTRIDVTVSAMGDAKSLLGGTLLVTPMMGADGEVYAVAQGPIAVSGFSAQGQGASVTRGVPTAGRISSGAIVEREIQFSLAELPVLRLSLRNPDFTTAQRVATAINIQLRGNRAQATDPASVLLNVPDARRGDIVGLVTEIEQLRITPDQVARVVVDEKSGVIVMGENVRISTVAIAQGNLTIRITETPQVSQPGPFSQGQTAVVPRTDIQVDEQSNNRLAVMNAGVTLQELVQSLNALGVGPRDMIAILQSIKAAGALQAEIEVI</sequence>
<dbReference type="GO" id="GO:0071973">
    <property type="term" value="P:bacterial-type flagellum-dependent cell motility"/>
    <property type="evidence" value="ECO:0007669"/>
    <property type="project" value="InterPro"/>
</dbReference>
<accession>A0AAC8ZTW2</accession>
<dbReference type="PANTHER" id="PTHR30381">
    <property type="entry name" value="FLAGELLAR P-RING PERIPLASMIC PROTEIN FLGI"/>
    <property type="match status" value="1"/>
</dbReference>
<evidence type="ECO:0000313" key="10">
    <source>
        <dbReference type="Proteomes" id="UP000069935"/>
    </source>
</evidence>
<dbReference type="HAMAP" id="MF_00416">
    <property type="entry name" value="FlgI"/>
    <property type="match status" value="1"/>
</dbReference>
<keyword evidence="6 8" id="KW-0975">Bacterial flagellum</keyword>
<comment type="similarity">
    <text evidence="8">Belongs to the FlgI family.</text>
</comment>
<evidence type="ECO:0000256" key="5">
    <source>
        <dbReference type="ARBA" id="ARBA00022764"/>
    </source>
</evidence>
<evidence type="ECO:0000313" key="9">
    <source>
        <dbReference type="EMBL" id="ALG71273.1"/>
    </source>
</evidence>
<dbReference type="NCBIfam" id="NF003676">
    <property type="entry name" value="PRK05303.1"/>
    <property type="match status" value="1"/>
</dbReference>
<evidence type="ECO:0000256" key="1">
    <source>
        <dbReference type="ARBA" id="ARBA00002591"/>
    </source>
</evidence>
<reference evidence="9 10" key="2">
    <citation type="journal article" date="2016" name="Genome Announc.">
        <title>Complete Genome Sequence of a Strain of Azospirillum thiophilum Isolated from a Sulfide Spring.</title>
        <authorList>
            <person name="Fomenkov A."/>
            <person name="Vincze T."/>
            <person name="Grabovich M."/>
            <person name="Anton B.P."/>
            <person name="Dubinina G."/>
            <person name="Orlova M."/>
            <person name="Belousova E."/>
            <person name="Roberts R.J."/>
        </authorList>
    </citation>
    <scope>NUCLEOTIDE SEQUENCE [LARGE SCALE GENOMIC DNA]</scope>
    <source>
        <strain evidence="9 10">BV-S</strain>
    </source>
</reference>
<comment type="function">
    <text evidence="1 8">Assembles around the rod to form the L-ring and probably protects the motor/basal body from shearing forces during rotation.</text>
</comment>
<dbReference type="Pfam" id="PF02119">
    <property type="entry name" value="FlgI"/>
    <property type="match status" value="1"/>
</dbReference>
<name>A0AAC8ZTW2_9PROT</name>
<evidence type="ECO:0000256" key="6">
    <source>
        <dbReference type="ARBA" id="ARBA00023143"/>
    </source>
</evidence>
<evidence type="ECO:0000256" key="7">
    <source>
        <dbReference type="ARBA" id="ARBA00032344"/>
    </source>
</evidence>
<dbReference type="AlphaFoldDB" id="A0AAC8ZTW2"/>
<dbReference type="PANTHER" id="PTHR30381:SF0">
    <property type="entry name" value="FLAGELLAR P-RING PROTEIN"/>
    <property type="match status" value="1"/>
</dbReference>
<keyword evidence="10" id="KW-1185">Reference proteome</keyword>
<dbReference type="InterPro" id="IPR001782">
    <property type="entry name" value="Flag_FlgI"/>
</dbReference>
<evidence type="ECO:0000256" key="3">
    <source>
        <dbReference type="ARBA" id="ARBA00019515"/>
    </source>
</evidence>
<keyword evidence="9" id="KW-0966">Cell projection</keyword>
<dbReference type="GO" id="GO:0030288">
    <property type="term" value="C:outer membrane-bounded periplasmic space"/>
    <property type="evidence" value="ECO:0007669"/>
    <property type="project" value="InterPro"/>
</dbReference>
<dbReference type="GO" id="GO:0009428">
    <property type="term" value="C:bacterial-type flagellum basal body, distal rod, P ring"/>
    <property type="evidence" value="ECO:0007669"/>
    <property type="project" value="InterPro"/>
</dbReference>
<dbReference type="KEGG" id="ati:AL072_10535"/>
<feature type="signal peptide" evidence="8">
    <location>
        <begin position="1"/>
        <end position="34"/>
    </location>
</feature>
<organism evidence="9 10">
    <name type="scientific">Azospirillum thiophilum</name>
    <dbReference type="NCBI Taxonomy" id="528244"/>
    <lineage>
        <taxon>Bacteria</taxon>
        <taxon>Pseudomonadati</taxon>
        <taxon>Pseudomonadota</taxon>
        <taxon>Alphaproteobacteria</taxon>
        <taxon>Rhodospirillales</taxon>
        <taxon>Azospirillaceae</taxon>
        <taxon>Azospirillum</taxon>
    </lineage>
</organism>
<gene>
    <name evidence="8 9" type="primary">flgI</name>
    <name evidence="9" type="ORF">AL072_10535</name>
</gene>